<dbReference type="HAMAP" id="MF_00135">
    <property type="entry name" value="PRAI"/>
    <property type="match status" value="1"/>
</dbReference>
<dbReference type="Pfam" id="PF00218">
    <property type="entry name" value="IGPS"/>
    <property type="match status" value="1"/>
</dbReference>
<keyword evidence="19" id="KW-1185">Reference proteome</keyword>
<evidence type="ECO:0000256" key="2">
    <source>
        <dbReference type="ARBA" id="ARBA00001633"/>
    </source>
</evidence>
<comment type="pathway">
    <text evidence="3 15">Amino-acid biosynthesis; L-tryptophan biosynthesis; L-tryptophan from chorismate: step 3/5.</text>
</comment>
<dbReference type="AlphaFoldDB" id="A0A5C1QJD5"/>
<dbReference type="CDD" id="cd00405">
    <property type="entry name" value="PRAI"/>
    <property type="match status" value="1"/>
</dbReference>
<gene>
    <name evidence="15" type="primary">trpF</name>
    <name evidence="18" type="ORF">EXM22_03580</name>
</gene>
<comment type="catalytic activity">
    <reaction evidence="2">
        <text>1-(2-carboxyphenylamino)-1-deoxy-D-ribulose 5-phosphate + H(+) = (1S,2R)-1-C-(indol-3-yl)glycerol 3-phosphate + CO2 + H2O</text>
        <dbReference type="Rhea" id="RHEA:23476"/>
        <dbReference type="ChEBI" id="CHEBI:15377"/>
        <dbReference type="ChEBI" id="CHEBI:15378"/>
        <dbReference type="ChEBI" id="CHEBI:16526"/>
        <dbReference type="ChEBI" id="CHEBI:58613"/>
        <dbReference type="ChEBI" id="CHEBI:58866"/>
        <dbReference type="EC" id="4.1.1.48"/>
    </reaction>
</comment>
<dbReference type="CDD" id="cd00331">
    <property type="entry name" value="IGPS"/>
    <property type="match status" value="1"/>
</dbReference>
<dbReference type="PANTHER" id="PTHR22854:SF2">
    <property type="entry name" value="INDOLE-3-GLYCEROL-PHOSPHATE SYNTHASE"/>
    <property type="match status" value="1"/>
</dbReference>
<evidence type="ECO:0000313" key="18">
    <source>
        <dbReference type="EMBL" id="QEN07110.1"/>
    </source>
</evidence>
<comment type="catalytic activity">
    <reaction evidence="1 15">
        <text>N-(5-phospho-beta-D-ribosyl)anthranilate = 1-(2-carboxyphenylamino)-1-deoxy-D-ribulose 5-phosphate</text>
        <dbReference type="Rhea" id="RHEA:21540"/>
        <dbReference type="ChEBI" id="CHEBI:18277"/>
        <dbReference type="ChEBI" id="CHEBI:58613"/>
        <dbReference type="EC" id="5.3.1.24"/>
    </reaction>
</comment>
<comment type="similarity">
    <text evidence="15">Belongs to the TrpF family.</text>
</comment>
<evidence type="ECO:0000256" key="3">
    <source>
        <dbReference type="ARBA" id="ARBA00004664"/>
    </source>
</evidence>
<dbReference type="InterPro" id="IPR011060">
    <property type="entry name" value="RibuloseP-bd_barrel"/>
</dbReference>
<keyword evidence="13" id="KW-0511">Multifunctional enzyme</keyword>
<evidence type="ECO:0000256" key="5">
    <source>
        <dbReference type="ARBA" id="ARBA00007902"/>
    </source>
</evidence>
<evidence type="ECO:0000256" key="1">
    <source>
        <dbReference type="ARBA" id="ARBA00001164"/>
    </source>
</evidence>
<dbReference type="PROSITE" id="PS00614">
    <property type="entry name" value="IGPS"/>
    <property type="match status" value="1"/>
</dbReference>
<evidence type="ECO:0000256" key="12">
    <source>
        <dbReference type="ARBA" id="ARBA00023239"/>
    </source>
</evidence>
<dbReference type="GO" id="GO:0004640">
    <property type="term" value="F:phosphoribosylanthranilate isomerase activity"/>
    <property type="evidence" value="ECO:0007669"/>
    <property type="project" value="UniProtKB-UniRule"/>
</dbReference>
<evidence type="ECO:0000256" key="11">
    <source>
        <dbReference type="ARBA" id="ARBA00023235"/>
    </source>
</evidence>
<keyword evidence="9 15" id="KW-0822">Tryptophan biosynthesis</keyword>
<dbReference type="EC" id="5.3.1.24" evidence="15"/>
<evidence type="ECO:0000256" key="8">
    <source>
        <dbReference type="ARBA" id="ARBA00022793"/>
    </source>
</evidence>
<evidence type="ECO:0000259" key="16">
    <source>
        <dbReference type="Pfam" id="PF00218"/>
    </source>
</evidence>
<evidence type="ECO:0000256" key="7">
    <source>
        <dbReference type="ARBA" id="ARBA00022605"/>
    </source>
</evidence>
<dbReference type="OrthoDB" id="9804217at2"/>
<dbReference type="KEGG" id="ock:EXM22_03580"/>
<comment type="similarity">
    <text evidence="5">In the N-terminal section; belongs to the TrpC family.</text>
</comment>
<dbReference type="RefSeq" id="WP_149485192.1">
    <property type="nucleotide sequence ID" value="NZ_CP036150.1"/>
</dbReference>
<sequence length="483" mass="53449">MNQRKESQDIRLEIAMKRASRVKALGAEEGFAIPATRQMPLTPFCREKMLICEVKRKSPSKGKIDEIPRADTQAKLYRTKGATHVSVLTEPDYFGGSLQDLMDVKTSCPELSVLRKDFLLTPEDIDVSFRAGADACLLIASLLEAPVLEVMYRRCEELGMTALVELHSREDAAKAEPLKPQLVGINCRDLKTFRIYPLQPLRIRSYVTWDCRVVYESGILKAQDGEFALQSGFNGLLVGEGVVRNPELIVQLKTKMESQASQPSNDIWSRIAGMTVQGRPLVKICGLTNRKDFDMAVDLGADLCGFILAPSPRQTNAEFLRSLPTAKALKVAVVVLSDGEPLPDEIQNLLDEGFLDMIQYHGSENPNQVWNGQGYKALRVKDTDSLDRITDYNPLPCLLDAFSKGKAGGTGKQIERSLVEIARDRGELWLAGGLNPENIASILKDFNPNLVDLSSGLESSPGIKDPSKMNAFFKEINSYASIQ</sequence>
<protein>
    <recommendedName>
        <fullName evidence="15">N-(5'-phosphoribosyl)anthranilate isomerase</fullName>
        <shortName evidence="15">PRAI</shortName>
        <ecNumber evidence="15">5.3.1.24</ecNumber>
    </recommendedName>
</protein>
<evidence type="ECO:0000256" key="9">
    <source>
        <dbReference type="ARBA" id="ARBA00022822"/>
    </source>
</evidence>
<dbReference type="Pfam" id="PF00697">
    <property type="entry name" value="PRAI"/>
    <property type="match status" value="1"/>
</dbReference>
<keyword evidence="8" id="KW-0210">Decarboxylase</keyword>
<evidence type="ECO:0000256" key="10">
    <source>
        <dbReference type="ARBA" id="ARBA00023141"/>
    </source>
</evidence>
<keyword evidence="12" id="KW-0456">Lyase</keyword>
<evidence type="ECO:0000256" key="4">
    <source>
        <dbReference type="ARBA" id="ARBA00004696"/>
    </source>
</evidence>
<evidence type="ECO:0000313" key="19">
    <source>
        <dbReference type="Proteomes" id="UP000324209"/>
    </source>
</evidence>
<dbReference type="GO" id="GO:0000162">
    <property type="term" value="P:L-tryptophan biosynthetic process"/>
    <property type="evidence" value="ECO:0007669"/>
    <property type="project" value="UniProtKB-UniRule"/>
</dbReference>
<feature type="domain" description="N-(5'phosphoribosyl) anthranilate isomerase (PRAI)" evidence="17">
    <location>
        <begin position="282"/>
        <end position="474"/>
    </location>
</feature>
<organism evidence="18 19">
    <name type="scientific">Oceanispirochaeta crateris</name>
    <dbReference type="NCBI Taxonomy" id="2518645"/>
    <lineage>
        <taxon>Bacteria</taxon>
        <taxon>Pseudomonadati</taxon>
        <taxon>Spirochaetota</taxon>
        <taxon>Spirochaetia</taxon>
        <taxon>Spirochaetales</taxon>
        <taxon>Spirochaetaceae</taxon>
        <taxon>Oceanispirochaeta</taxon>
    </lineage>
</organism>
<dbReference type="GO" id="GO:0004425">
    <property type="term" value="F:indole-3-glycerol-phosphate synthase activity"/>
    <property type="evidence" value="ECO:0007669"/>
    <property type="project" value="UniProtKB-EC"/>
</dbReference>
<evidence type="ECO:0000256" key="15">
    <source>
        <dbReference type="HAMAP-Rule" id="MF_00135"/>
    </source>
</evidence>
<dbReference type="SUPFAM" id="SSF51366">
    <property type="entry name" value="Ribulose-phoshate binding barrel"/>
    <property type="match status" value="2"/>
</dbReference>
<accession>A0A5C1QJD5</accession>
<keyword evidence="11 15" id="KW-0413">Isomerase</keyword>
<dbReference type="UniPathway" id="UPA00035">
    <property type="reaction ID" value="UER00042"/>
</dbReference>
<dbReference type="InterPro" id="IPR045186">
    <property type="entry name" value="Indole-3-glycerol_P_synth"/>
</dbReference>
<evidence type="ECO:0000256" key="6">
    <source>
        <dbReference type="ARBA" id="ARBA00009847"/>
    </source>
</evidence>
<dbReference type="InterPro" id="IPR013798">
    <property type="entry name" value="Indole-3-glycerol_P_synth_dom"/>
</dbReference>
<evidence type="ECO:0000256" key="13">
    <source>
        <dbReference type="ARBA" id="ARBA00023268"/>
    </source>
</evidence>
<dbReference type="Proteomes" id="UP000324209">
    <property type="component" value="Chromosome"/>
</dbReference>
<comment type="similarity">
    <text evidence="6">In the C-terminal section; belongs to the TrpF family.</text>
</comment>
<reference evidence="18 19" key="1">
    <citation type="submission" date="2019-02" db="EMBL/GenBank/DDBJ databases">
        <title>Complete Genome Sequence and Methylome Analysis of free living Spirochaetas.</title>
        <authorList>
            <person name="Fomenkov A."/>
            <person name="Dubinina G."/>
            <person name="Leshcheva N."/>
            <person name="Mikheeva N."/>
            <person name="Grabovich M."/>
            <person name="Vincze T."/>
            <person name="Roberts R.J."/>
        </authorList>
    </citation>
    <scope>NUCLEOTIDE SEQUENCE [LARGE SCALE GENOMIC DNA]</scope>
    <source>
        <strain evidence="18 19">K2</strain>
    </source>
</reference>
<feature type="domain" description="Indole-3-glycerol phosphate synthase" evidence="16">
    <location>
        <begin position="46"/>
        <end position="248"/>
    </location>
</feature>
<comment type="pathway">
    <text evidence="4">Amino-acid biosynthesis; L-tryptophan biosynthesis; L-tryptophan from chorismate: step 4/5.</text>
</comment>
<name>A0A5C1QJD5_9SPIO</name>
<evidence type="ECO:0000256" key="14">
    <source>
        <dbReference type="ARBA" id="ARBA00025592"/>
    </source>
</evidence>
<dbReference type="InterPro" id="IPR001468">
    <property type="entry name" value="Indole-3-GlycerolPSynthase_CS"/>
</dbReference>
<dbReference type="InterPro" id="IPR001240">
    <property type="entry name" value="PRAI_dom"/>
</dbReference>
<dbReference type="InterPro" id="IPR013785">
    <property type="entry name" value="Aldolase_TIM"/>
</dbReference>
<proteinExistence type="inferred from homology"/>
<dbReference type="PANTHER" id="PTHR22854">
    <property type="entry name" value="TRYPTOPHAN BIOSYNTHESIS PROTEIN"/>
    <property type="match status" value="1"/>
</dbReference>
<keyword evidence="10 15" id="KW-0057">Aromatic amino acid biosynthesis</keyword>
<dbReference type="EMBL" id="CP036150">
    <property type="protein sequence ID" value="QEN07110.1"/>
    <property type="molecule type" value="Genomic_DNA"/>
</dbReference>
<dbReference type="Gene3D" id="3.20.20.70">
    <property type="entry name" value="Aldolase class I"/>
    <property type="match status" value="2"/>
</dbReference>
<keyword evidence="7 15" id="KW-0028">Amino-acid biosynthesis</keyword>
<comment type="function">
    <text evidence="14">Bifunctional enzyme that catalyzes two sequential steps of tryptophan biosynthetic pathway. The first reaction is catalyzed by the isomerase, coded by the TrpF domain; the second reaction is catalyzed by the synthase, coded by the TrpC domain.</text>
</comment>
<evidence type="ECO:0000259" key="17">
    <source>
        <dbReference type="Pfam" id="PF00697"/>
    </source>
</evidence>